<dbReference type="Proteomes" id="UP000655443">
    <property type="component" value="Unassembled WGS sequence"/>
</dbReference>
<dbReference type="EMBL" id="BMVG01000011">
    <property type="protein sequence ID" value="GHE06556.1"/>
    <property type="molecule type" value="Genomic_DNA"/>
</dbReference>
<dbReference type="SFLD" id="SFLDS00003">
    <property type="entry name" value="Haloacid_Dehalogenase"/>
    <property type="match status" value="1"/>
</dbReference>
<dbReference type="InterPro" id="IPR008930">
    <property type="entry name" value="Terpenoid_cyclase/PrenylTrfase"/>
</dbReference>
<reference evidence="1" key="2">
    <citation type="submission" date="2020-09" db="EMBL/GenBank/DDBJ databases">
        <authorList>
            <person name="Sun Q."/>
            <person name="Ohkuma M."/>
        </authorList>
    </citation>
    <scope>NUCLEOTIDE SEQUENCE</scope>
    <source>
        <strain evidence="1">JCM 4714</strain>
    </source>
</reference>
<dbReference type="NCBIfam" id="TIGR01509">
    <property type="entry name" value="HAD-SF-IA-v3"/>
    <property type="match status" value="1"/>
</dbReference>
<dbReference type="PANTHER" id="PTHR43481">
    <property type="entry name" value="FRUCTOSE-1-PHOSPHATE PHOSPHATASE"/>
    <property type="match status" value="1"/>
</dbReference>
<sequence length="582" mass="62575">MPKDPPAKTSQYEAVIFDFDGTLFDTADMHIETARTTLLEAGLAVSVEWLRSAPLSDPAELRRKLRSDFDWTPPFSDEEMLARGTRNWRTVITHAVPVPTVVDLARVAAVSSPVAVASSNDSKAISRALDRNGLGMLFSAVVGRGDVTHLKPAPDAFLLAAARLGVEPARCLAYENSDEGVTAALAAGMDVVDVRTMTVTTPERSSSTADQRDALSALPVAGHERGTDHGSGASVAEHDALIKALTFLADEKHGHDGYGAQLAVDPLFKQIIPRQEARSFLRERHGVEVGFDLGREASGAGLALAHVPPEADEGHALSARLAPWVHSARRGRRYCFFPDNPQFAADTDCTSVALMGLFTHGLLSEGELRVGIAQLLSSATPPGPSEPARDTDPDEWPGVFQVYWEDGEEPQAWPRGRKHDAVVCANILYTLDLSPAGVDSSDARVQATVAYLADHLTSGGFLSGTRYYPAPEACLHAVSRLCARSRYYARHLSTPLHDAFTSPGLQGIPDGENGPLNLALRIITADNLGLAHDQARQRTLLLAQQRPDGSWPACAYYRLGRLPFHFGSPVLTTAFAVAALHG</sequence>
<dbReference type="InterPro" id="IPR036412">
    <property type="entry name" value="HAD-like_sf"/>
</dbReference>
<dbReference type="InterPro" id="IPR006439">
    <property type="entry name" value="HAD-SF_hydro_IA"/>
</dbReference>
<dbReference type="CDD" id="cd07505">
    <property type="entry name" value="HAD_BPGM-like"/>
    <property type="match status" value="1"/>
</dbReference>
<evidence type="ECO:0008006" key="3">
    <source>
        <dbReference type="Google" id="ProtNLM"/>
    </source>
</evidence>
<proteinExistence type="predicted"/>
<dbReference type="SUPFAM" id="SSF48239">
    <property type="entry name" value="Terpenoid cyclases/Protein prenyltransferases"/>
    <property type="match status" value="1"/>
</dbReference>
<evidence type="ECO:0000313" key="1">
    <source>
        <dbReference type="EMBL" id="GHE06556.1"/>
    </source>
</evidence>
<dbReference type="PANTHER" id="PTHR43481:SF4">
    <property type="entry name" value="GLYCEROL-1-PHOSPHATE PHOSPHOHYDROLASE 1-RELATED"/>
    <property type="match status" value="1"/>
</dbReference>
<dbReference type="SUPFAM" id="SSF56784">
    <property type="entry name" value="HAD-like"/>
    <property type="match status" value="1"/>
</dbReference>
<dbReference type="Gene3D" id="3.40.50.1000">
    <property type="entry name" value="HAD superfamily/HAD-like"/>
    <property type="match status" value="1"/>
</dbReference>
<organism evidence="1 2">
    <name type="scientific">Streptomyces alanosinicus</name>
    <dbReference type="NCBI Taxonomy" id="68171"/>
    <lineage>
        <taxon>Bacteria</taxon>
        <taxon>Bacillati</taxon>
        <taxon>Actinomycetota</taxon>
        <taxon>Actinomycetes</taxon>
        <taxon>Kitasatosporales</taxon>
        <taxon>Streptomycetaceae</taxon>
        <taxon>Streptomyces</taxon>
    </lineage>
</organism>
<dbReference type="InterPro" id="IPR051806">
    <property type="entry name" value="HAD-like_SPP"/>
</dbReference>
<accession>A0A918YKT8</accession>
<dbReference type="Gene3D" id="1.50.10.20">
    <property type="match status" value="1"/>
</dbReference>
<dbReference type="SFLD" id="SFLDG01129">
    <property type="entry name" value="C1.5:_HAD__Beta-PGM__Phosphata"/>
    <property type="match status" value="1"/>
</dbReference>
<evidence type="ECO:0000313" key="2">
    <source>
        <dbReference type="Proteomes" id="UP000655443"/>
    </source>
</evidence>
<dbReference type="InterPro" id="IPR041492">
    <property type="entry name" value="HAD_2"/>
</dbReference>
<dbReference type="RefSeq" id="WP_189955523.1">
    <property type="nucleotide sequence ID" value="NZ_BMVG01000011.1"/>
</dbReference>
<dbReference type="Gene3D" id="1.10.150.240">
    <property type="entry name" value="Putative phosphatase, domain 2"/>
    <property type="match status" value="1"/>
</dbReference>
<comment type="caution">
    <text evidence="1">The sequence shown here is derived from an EMBL/GenBank/DDBJ whole genome shotgun (WGS) entry which is preliminary data.</text>
</comment>
<dbReference type="InterPro" id="IPR023198">
    <property type="entry name" value="PGP-like_dom2"/>
</dbReference>
<dbReference type="AlphaFoldDB" id="A0A918YKT8"/>
<reference evidence="1" key="1">
    <citation type="journal article" date="2014" name="Int. J. Syst. Evol. Microbiol.">
        <title>Complete genome sequence of Corynebacterium casei LMG S-19264T (=DSM 44701T), isolated from a smear-ripened cheese.</title>
        <authorList>
            <consortium name="US DOE Joint Genome Institute (JGI-PGF)"/>
            <person name="Walter F."/>
            <person name="Albersmeier A."/>
            <person name="Kalinowski J."/>
            <person name="Ruckert C."/>
        </authorList>
    </citation>
    <scope>NUCLEOTIDE SEQUENCE</scope>
    <source>
        <strain evidence="1">JCM 4714</strain>
    </source>
</reference>
<name>A0A918YKT8_9ACTN</name>
<dbReference type="InterPro" id="IPR023214">
    <property type="entry name" value="HAD_sf"/>
</dbReference>
<dbReference type="Pfam" id="PF13419">
    <property type="entry name" value="HAD_2"/>
    <property type="match status" value="1"/>
</dbReference>
<gene>
    <name evidence="1" type="ORF">GCM10010339_47560</name>
</gene>
<dbReference type="GO" id="GO:0050308">
    <property type="term" value="F:sugar-phosphatase activity"/>
    <property type="evidence" value="ECO:0007669"/>
    <property type="project" value="TreeGrafter"/>
</dbReference>
<keyword evidence="2" id="KW-1185">Reference proteome</keyword>
<protein>
    <recommendedName>
        <fullName evidence="3">HAD family hydrolase</fullName>
    </recommendedName>
</protein>